<sequence>MRDIFTPPAVDPDDAPTKEIRNRSMMADRGHALSVRSPTKPVDVPAETTISTISVM</sequence>
<evidence type="ECO:0000256" key="1">
    <source>
        <dbReference type="SAM" id="MobiDB-lite"/>
    </source>
</evidence>
<feature type="region of interest" description="Disordered" evidence="1">
    <location>
        <begin position="32"/>
        <end position="56"/>
    </location>
</feature>
<dbReference type="AlphaFoldDB" id="A0A645CV17"/>
<dbReference type="EMBL" id="VSSQ01030268">
    <property type="protein sequence ID" value="MPM80733.1"/>
    <property type="molecule type" value="Genomic_DNA"/>
</dbReference>
<organism evidence="2">
    <name type="scientific">bioreactor metagenome</name>
    <dbReference type="NCBI Taxonomy" id="1076179"/>
    <lineage>
        <taxon>unclassified sequences</taxon>
        <taxon>metagenomes</taxon>
        <taxon>ecological metagenomes</taxon>
    </lineage>
</organism>
<proteinExistence type="predicted"/>
<name>A0A645CV17_9ZZZZ</name>
<gene>
    <name evidence="2" type="ORF">SDC9_127783</name>
</gene>
<comment type="caution">
    <text evidence="2">The sequence shown here is derived from an EMBL/GenBank/DDBJ whole genome shotgun (WGS) entry which is preliminary data.</text>
</comment>
<evidence type="ECO:0000313" key="2">
    <source>
        <dbReference type="EMBL" id="MPM80733.1"/>
    </source>
</evidence>
<accession>A0A645CV17</accession>
<protein>
    <submittedName>
        <fullName evidence="2">Uncharacterized protein</fullName>
    </submittedName>
</protein>
<reference evidence="2" key="1">
    <citation type="submission" date="2019-08" db="EMBL/GenBank/DDBJ databases">
        <authorList>
            <person name="Kucharzyk K."/>
            <person name="Murdoch R.W."/>
            <person name="Higgins S."/>
            <person name="Loffler F."/>
        </authorList>
    </citation>
    <scope>NUCLEOTIDE SEQUENCE</scope>
</reference>